<evidence type="ECO:0000256" key="1">
    <source>
        <dbReference type="SAM" id="Coils"/>
    </source>
</evidence>
<dbReference type="EMBL" id="MU827306">
    <property type="protein sequence ID" value="KAJ7363154.1"/>
    <property type="molecule type" value="Genomic_DNA"/>
</dbReference>
<protein>
    <submittedName>
        <fullName evidence="3">Uncharacterized protein</fullName>
    </submittedName>
</protein>
<gene>
    <name evidence="3" type="ORF">OS493_011432</name>
</gene>
<feature type="compositionally biased region" description="Polar residues" evidence="2">
    <location>
        <begin position="43"/>
        <end position="61"/>
    </location>
</feature>
<keyword evidence="4" id="KW-1185">Reference proteome</keyword>
<sequence>MLEEARRLSLGFEEIPLNDETPVTSAELCENEAASLPELAKESQVQSLGEVSGTNLASSKCSGREKRRILEEAKLKIDVLEEKQYLERRMEEEEAELKKKELQIEEERLKRKAEWSRKMEMLEVELEMKKATMDRIL</sequence>
<dbReference type="AlphaFoldDB" id="A0A9W9YTH8"/>
<name>A0A9W9YTH8_9CNID</name>
<reference evidence="3" key="1">
    <citation type="submission" date="2023-01" db="EMBL/GenBank/DDBJ databases">
        <title>Genome assembly of the deep-sea coral Lophelia pertusa.</title>
        <authorList>
            <person name="Herrera S."/>
            <person name="Cordes E."/>
        </authorList>
    </citation>
    <scope>NUCLEOTIDE SEQUENCE</scope>
    <source>
        <strain evidence="3">USNM1676648</strain>
        <tissue evidence="3">Polyp</tissue>
    </source>
</reference>
<proteinExistence type="predicted"/>
<accession>A0A9W9YTH8</accession>
<organism evidence="3 4">
    <name type="scientific">Desmophyllum pertusum</name>
    <dbReference type="NCBI Taxonomy" id="174260"/>
    <lineage>
        <taxon>Eukaryota</taxon>
        <taxon>Metazoa</taxon>
        <taxon>Cnidaria</taxon>
        <taxon>Anthozoa</taxon>
        <taxon>Hexacorallia</taxon>
        <taxon>Scleractinia</taxon>
        <taxon>Caryophylliina</taxon>
        <taxon>Caryophylliidae</taxon>
        <taxon>Desmophyllum</taxon>
    </lineage>
</organism>
<dbReference type="Proteomes" id="UP001163046">
    <property type="component" value="Unassembled WGS sequence"/>
</dbReference>
<feature type="coiled-coil region" evidence="1">
    <location>
        <begin position="63"/>
        <end position="132"/>
    </location>
</feature>
<evidence type="ECO:0000313" key="4">
    <source>
        <dbReference type="Proteomes" id="UP001163046"/>
    </source>
</evidence>
<evidence type="ECO:0000256" key="2">
    <source>
        <dbReference type="SAM" id="MobiDB-lite"/>
    </source>
</evidence>
<feature type="region of interest" description="Disordered" evidence="2">
    <location>
        <begin position="40"/>
        <end position="63"/>
    </location>
</feature>
<keyword evidence="1" id="KW-0175">Coiled coil</keyword>
<comment type="caution">
    <text evidence="3">The sequence shown here is derived from an EMBL/GenBank/DDBJ whole genome shotgun (WGS) entry which is preliminary data.</text>
</comment>
<evidence type="ECO:0000313" key="3">
    <source>
        <dbReference type="EMBL" id="KAJ7363154.1"/>
    </source>
</evidence>